<sequence length="369" mass="41625">MNTRPRFLKPSDDGGWQEDKTDVDTEKNTTFIFNSNLSLVLEQQRVRLPIYKNRNHILYLIKKYQVLVLVGETGCGKSTQLPQYLLEAGWCDGGKIIGITEPRRVAATTLATRVAEEKGSLLGDVVGYSIRFDDCTDPETTKIKYMTEGMLMREMMADPLLRKYSVIMLDEVHERNLNTDILMGLLKKILKKQKNLKLVIASATVDAENLRNFFNFNTTRVGDKDTATILSVEGRLYPVEKFYVREPVADYVKGLVDTVMKIHTSEPLGDILGFLTGQDEVDTAVSLLQDMGQPLEQFKLYVLPMYGSLPNSEQIKVFRHAPKGMRKAVIATNIAETSVTIPGVVYDSILKQNMKSYLLITVVKWNAVS</sequence>
<dbReference type="InterPro" id="IPR014001">
    <property type="entry name" value="Helicase_ATP-bd"/>
</dbReference>
<feature type="domain" description="Helicase ATP-binding" evidence="9">
    <location>
        <begin position="35"/>
        <end position="242"/>
    </location>
</feature>
<dbReference type="FunFam" id="3.40.50.300:FF:000578">
    <property type="entry name" value="probable ATP-dependent RNA helicase DHX35"/>
    <property type="match status" value="1"/>
</dbReference>
<dbReference type="Pfam" id="PF13401">
    <property type="entry name" value="AAA_22"/>
    <property type="match status" value="1"/>
</dbReference>
<proteinExistence type="inferred from homology"/>
<keyword evidence="11" id="KW-1185">Reference proteome</keyword>
<dbReference type="CDD" id="cd18791">
    <property type="entry name" value="SF2_C_RHA"/>
    <property type="match status" value="1"/>
</dbReference>
<dbReference type="GO" id="GO:0005524">
    <property type="term" value="F:ATP binding"/>
    <property type="evidence" value="ECO:0007669"/>
    <property type="project" value="UniProtKB-KW"/>
</dbReference>
<evidence type="ECO:0000256" key="5">
    <source>
        <dbReference type="ARBA" id="ARBA00022806"/>
    </source>
</evidence>
<feature type="compositionally biased region" description="Basic and acidic residues" evidence="8">
    <location>
        <begin position="9"/>
        <end position="21"/>
    </location>
</feature>
<gene>
    <name evidence="10" type="ORF">NEZAVI_LOCUS2627</name>
</gene>
<dbReference type="Gene3D" id="3.40.50.300">
    <property type="entry name" value="P-loop containing nucleotide triphosphate hydrolases"/>
    <property type="match status" value="2"/>
</dbReference>
<evidence type="ECO:0000256" key="8">
    <source>
        <dbReference type="SAM" id="MobiDB-lite"/>
    </source>
</evidence>
<dbReference type="AlphaFoldDB" id="A0A9P0E0R9"/>
<evidence type="ECO:0000256" key="6">
    <source>
        <dbReference type="ARBA" id="ARBA00022840"/>
    </source>
</evidence>
<evidence type="ECO:0000256" key="4">
    <source>
        <dbReference type="ARBA" id="ARBA00022801"/>
    </source>
</evidence>
<dbReference type="Pfam" id="PF00271">
    <property type="entry name" value="Helicase_C"/>
    <property type="match status" value="1"/>
</dbReference>
<comment type="similarity">
    <text evidence="1">Belongs to the DEAD box helicase family. DEAH subfamily.</text>
</comment>
<dbReference type="InterPro" id="IPR027417">
    <property type="entry name" value="P-loop_NTPase"/>
</dbReference>
<accession>A0A9P0E0R9</accession>
<dbReference type="SUPFAM" id="SSF52540">
    <property type="entry name" value="P-loop containing nucleoside triphosphate hydrolases"/>
    <property type="match status" value="1"/>
</dbReference>
<keyword evidence="5" id="KW-0347">Helicase</keyword>
<dbReference type="Proteomes" id="UP001152798">
    <property type="component" value="Chromosome 1"/>
</dbReference>
<dbReference type="OrthoDB" id="10253254at2759"/>
<dbReference type="GO" id="GO:0003724">
    <property type="term" value="F:RNA helicase activity"/>
    <property type="evidence" value="ECO:0007669"/>
    <property type="project" value="UniProtKB-EC"/>
</dbReference>
<dbReference type="InterPro" id="IPR049945">
    <property type="entry name" value="AAA_22"/>
</dbReference>
<dbReference type="GO" id="GO:0071013">
    <property type="term" value="C:catalytic step 2 spliceosome"/>
    <property type="evidence" value="ECO:0007669"/>
    <property type="project" value="TreeGrafter"/>
</dbReference>
<comment type="catalytic activity">
    <reaction evidence="7">
        <text>ATP + H2O = ADP + phosphate + H(+)</text>
        <dbReference type="Rhea" id="RHEA:13065"/>
        <dbReference type="ChEBI" id="CHEBI:15377"/>
        <dbReference type="ChEBI" id="CHEBI:15378"/>
        <dbReference type="ChEBI" id="CHEBI:30616"/>
        <dbReference type="ChEBI" id="CHEBI:43474"/>
        <dbReference type="ChEBI" id="CHEBI:456216"/>
        <dbReference type="EC" id="3.6.4.13"/>
    </reaction>
</comment>
<evidence type="ECO:0000313" key="11">
    <source>
        <dbReference type="Proteomes" id="UP001152798"/>
    </source>
</evidence>
<dbReference type="PANTHER" id="PTHR18934">
    <property type="entry name" value="ATP-DEPENDENT RNA HELICASE"/>
    <property type="match status" value="1"/>
</dbReference>
<dbReference type="EC" id="3.6.4.13" evidence="2"/>
<reference evidence="10" key="1">
    <citation type="submission" date="2022-01" db="EMBL/GenBank/DDBJ databases">
        <authorList>
            <person name="King R."/>
        </authorList>
    </citation>
    <scope>NUCLEOTIDE SEQUENCE</scope>
</reference>
<dbReference type="PANTHER" id="PTHR18934:SF136">
    <property type="entry name" value="ATP-DEPENDENT RNA HELICASE DHX35-RELATED"/>
    <property type="match status" value="1"/>
</dbReference>
<evidence type="ECO:0000256" key="3">
    <source>
        <dbReference type="ARBA" id="ARBA00022741"/>
    </source>
</evidence>
<dbReference type="GO" id="GO:0016887">
    <property type="term" value="F:ATP hydrolysis activity"/>
    <property type="evidence" value="ECO:0007669"/>
    <property type="project" value="InterPro"/>
</dbReference>
<dbReference type="InterPro" id="IPR002464">
    <property type="entry name" value="DNA/RNA_helicase_DEAH_CS"/>
</dbReference>
<dbReference type="SMART" id="SM00487">
    <property type="entry name" value="DEXDc"/>
    <property type="match status" value="1"/>
</dbReference>
<dbReference type="EMBL" id="OV725077">
    <property type="protein sequence ID" value="CAH1391644.1"/>
    <property type="molecule type" value="Genomic_DNA"/>
</dbReference>
<protein>
    <recommendedName>
        <fullName evidence="2">RNA helicase</fullName>
        <ecNumber evidence="2">3.6.4.13</ecNumber>
    </recommendedName>
</protein>
<keyword evidence="3" id="KW-0547">Nucleotide-binding</keyword>
<organism evidence="10 11">
    <name type="scientific">Nezara viridula</name>
    <name type="common">Southern green stink bug</name>
    <name type="synonym">Cimex viridulus</name>
    <dbReference type="NCBI Taxonomy" id="85310"/>
    <lineage>
        <taxon>Eukaryota</taxon>
        <taxon>Metazoa</taxon>
        <taxon>Ecdysozoa</taxon>
        <taxon>Arthropoda</taxon>
        <taxon>Hexapoda</taxon>
        <taxon>Insecta</taxon>
        <taxon>Pterygota</taxon>
        <taxon>Neoptera</taxon>
        <taxon>Paraneoptera</taxon>
        <taxon>Hemiptera</taxon>
        <taxon>Heteroptera</taxon>
        <taxon>Panheteroptera</taxon>
        <taxon>Pentatomomorpha</taxon>
        <taxon>Pentatomoidea</taxon>
        <taxon>Pentatomidae</taxon>
        <taxon>Pentatominae</taxon>
        <taxon>Nezara</taxon>
    </lineage>
</organism>
<feature type="region of interest" description="Disordered" evidence="8">
    <location>
        <begin position="1"/>
        <end position="21"/>
    </location>
</feature>
<evidence type="ECO:0000256" key="1">
    <source>
        <dbReference type="ARBA" id="ARBA00008792"/>
    </source>
</evidence>
<evidence type="ECO:0000256" key="7">
    <source>
        <dbReference type="ARBA" id="ARBA00047984"/>
    </source>
</evidence>
<evidence type="ECO:0000313" key="10">
    <source>
        <dbReference type="EMBL" id="CAH1391644.1"/>
    </source>
</evidence>
<keyword evidence="4" id="KW-0378">Hydrolase</keyword>
<dbReference type="PROSITE" id="PS00690">
    <property type="entry name" value="DEAH_ATP_HELICASE"/>
    <property type="match status" value="1"/>
</dbReference>
<dbReference type="InterPro" id="IPR001650">
    <property type="entry name" value="Helicase_C-like"/>
</dbReference>
<dbReference type="GO" id="GO:0003723">
    <property type="term" value="F:RNA binding"/>
    <property type="evidence" value="ECO:0007669"/>
    <property type="project" value="TreeGrafter"/>
</dbReference>
<name>A0A9P0E0R9_NEZVI</name>
<evidence type="ECO:0000259" key="9">
    <source>
        <dbReference type="SMART" id="SM00487"/>
    </source>
</evidence>
<evidence type="ECO:0000256" key="2">
    <source>
        <dbReference type="ARBA" id="ARBA00012552"/>
    </source>
</evidence>
<keyword evidence="6" id="KW-0067">ATP-binding</keyword>